<name>A0A091B5R9_9GAMM</name>
<dbReference type="EMBL" id="AVCK01000004">
    <property type="protein sequence ID" value="KFN47958.1"/>
    <property type="molecule type" value="Genomic_DNA"/>
</dbReference>
<dbReference type="InterPro" id="IPR018720">
    <property type="entry name" value="DUF2249"/>
</dbReference>
<reference evidence="2 3" key="1">
    <citation type="submission" date="2013-09" db="EMBL/GenBank/DDBJ databases">
        <title>Genome sequencing of Arenimonas metalli.</title>
        <authorList>
            <person name="Chen F."/>
            <person name="Wang G."/>
        </authorList>
    </citation>
    <scope>NUCLEOTIDE SEQUENCE [LARGE SCALE GENOMIC DNA]</scope>
    <source>
        <strain evidence="2 3">CF5-1</strain>
    </source>
</reference>
<evidence type="ECO:0000313" key="3">
    <source>
        <dbReference type="Proteomes" id="UP000029393"/>
    </source>
</evidence>
<keyword evidence="3" id="KW-1185">Reference proteome</keyword>
<evidence type="ECO:0000259" key="1">
    <source>
        <dbReference type="Pfam" id="PF10006"/>
    </source>
</evidence>
<feature type="domain" description="DUF2249" evidence="1">
    <location>
        <begin position="8"/>
        <end position="72"/>
    </location>
</feature>
<dbReference type="SUPFAM" id="SSF64307">
    <property type="entry name" value="SirA-like"/>
    <property type="match status" value="1"/>
</dbReference>
<dbReference type="RefSeq" id="WP_034210268.1">
    <property type="nucleotide sequence ID" value="NZ_AVCK01000004.1"/>
</dbReference>
<dbReference type="Proteomes" id="UP000029393">
    <property type="component" value="Unassembled WGS sequence"/>
</dbReference>
<dbReference type="PATRIC" id="fig|1384056.3.peg.300"/>
<organism evidence="2 3">
    <name type="scientific">Arenimonas metalli CF5-1</name>
    <dbReference type="NCBI Taxonomy" id="1384056"/>
    <lineage>
        <taxon>Bacteria</taxon>
        <taxon>Pseudomonadati</taxon>
        <taxon>Pseudomonadota</taxon>
        <taxon>Gammaproteobacteria</taxon>
        <taxon>Lysobacterales</taxon>
        <taxon>Lysobacteraceae</taxon>
        <taxon>Arenimonas</taxon>
    </lineage>
</organism>
<accession>A0A091B5R9</accession>
<dbReference type="OrthoDB" id="5958858at2"/>
<dbReference type="STRING" id="1384056.N787_07115"/>
<gene>
    <name evidence="2" type="ORF">N787_07115</name>
</gene>
<protein>
    <recommendedName>
        <fullName evidence="1">DUF2249 domain-containing protein</fullName>
    </recommendedName>
</protein>
<evidence type="ECO:0000313" key="2">
    <source>
        <dbReference type="EMBL" id="KFN47958.1"/>
    </source>
</evidence>
<comment type="caution">
    <text evidence="2">The sequence shown here is derived from an EMBL/GenBank/DDBJ whole genome shotgun (WGS) entry which is preliminary data.</text>
</comment>
<dbReference type="AlphaFoldDB" id="A0A091B5R9"/>
<proteinExistence type="predicted"/>
<dbReference type="InterPro" id="IPR036868">
    <property type="entry name" value="TusA-like_sf"/>
</dbReference>
<dbReference type="Pfam" id="PF10006">
    <property type="entry name" value="DUF2249"/>
    <property type="match status" value="1"/>
</dbReference>
<sequence length="81" mass="8592">MDELTDNTLDLRQLPAPEPLTQSLAAIEALAAGAVLRLLTPMRPLPLLQALKERRLGYSVSDHEGGGCAVTVWIEDGPSGA</sequence>